<dbReference type="InterPro" id="IPR043135">
    <property type="entry name" value="Fur_C"/>
</dbReference>
<dbReference type="SUPFAM" id="SSF46785">
    <property type="entry name" value="Winged helix' DNA-binding domain"/>
    <property type="match status" value="1"/>
</dbReference>
<evidence type="ECO:0000256" key="3">
    <source>
        <dbReference type="ARBA" id="ARBA00022833"/>
    </source>
</evidence>
<evidence type="ECO:0000256" key="5">
    <source>
        <dbReference type="ARBA" id="ARBA00023125"/>
    </source>
</evidence>
<name>A0A7C1W2R8_DESA2</name>
<dbReference type="GO" id="GO:1900376">
    <property type="term" value="P:regulation of secondary metabolite biosynthetic process"/>
    <property type="evidence" value="ECO:0007669"/>
    <property type="project" value="TreeGrafter"/>
</dbReference>
<dbReference type="Pfam" id="PF01475">
    <property type="entry name" value="FUR"/>
    <property type="match status" value="1"/>
</dbReference>
<accession>A0A7C1W2R8</accession>
<dbReference type="Proteomes" id="UP000885738">
    <property type="component" value="Unassembled WGS sequence"/>
</dbReference>
<keyword evidence="6" id="KW-0804">Transcription</keyword>
<dbReference type="AlphaFoldDB" id="A0A7C1W2R8"/>
<proteinExistence type="inferred from homology"/>
<sequence>MEFKKELEDKINLLRRKRIVITTPRLIILEYLLQNKVHPTAEEVYQKLRQRFPSLSLASVYNTLKLFSRLGITTELLLDKEKARYDINTIPHAHFKCLNCGKIYDLLDIKLPQVKKVIGHKVLSTQLYFYGVCQECLKKRSNK</sequence>
<evidence type="ECO:0000256" key="1">
    <source>
        <dbReference type="ARBA" id="ARBA00007957"/>
    </source>
</evidence>
<dbReference type="InterPro" id="IPR036388">
    <property type="entry name" value="WH-like_DNA-bd_sf"/>
</dbReference>
<keyword evidence="7" id="KW-0479">Metal-binding</keyword>
<dbReference type="Gene3D" id="3.30.1490.190">
    <property type="match status" value="1"/>
</dbReference>
<protein>
    <submittedName>
        <fullName evidence="8">Transcriptional repressor</fullName>
    </submittedName>
</protein>
<gene>
    <name evidence="8" type="ORF">ENI35_07640</name>
</gene>
<dbReference type="InterPro" id="IPR036390">
    <property type="entry name" value="WH_DNA-bd_sf"/>
</dbReference>
<dbReference type="EMBL" id="DRIH01000279">
    <property type="protein sequence ID" value="HEC68658.1"/>
    <property type="molecule type" value="Genomic_DNA"/>
</dbReference>
<keyword evidence="2" id="KW-0678">Repressor</keyword>
<keyword evidence="3 7" id="KW-0862">Zinc</keyword>
<dbReference type="InterPro" id="IPR002481">
    <property type="entry name" value="FUR"/>
</dbReference>
<dbReference type="PANTHER" id="PTHR33202">
    <property type="entry name" value="ZINC UPTAKE REGULATION PROTEIN"/>
    <property type="match status" value="1"/>
</dbReference>
<evidence type="ECO:0000256" key="4">
    <source>
        <dbReference type="ARBA" id="ARBA00023015"/>
    </source>
</evidence>
<evidence type="ECO:0000256" key="2">
    <source>
        <dbReference type="ARBA" id="ARBA00022491"/>
    </source>
</evidence>
<feature type="binding site" evidence="7">
    <location>
        <position position="136"/>
    </location>
    <ligand>
        <name>Zn(2+)</name>
        <dbReference type="ChEBI" id="CHEBI:29105"/>
    </ligand>
</feature>
<dbReference type="GO" id="GO:0000976">
    <property type="term" value="F:transcription cis-regulatory region binding"/>
    <property type="evidence" value="ECO:0007669"/>
    <property type="project" value="TreeGrafter"/>
</dbReference>
<comment type="caution">
    <text evidence="8">The sequence shown here is derived from an EMBL/GenBank/DDBJ whole genome shotgun (WGS) entry which is preliminary data.</text>
</comment>
<keyword evidence="4" id="KW-0805">Transcription regulation</keyword>
<reference evidence="8" key="1">
    <citation type="journal article" date="2020" name="mSystems">
        <title>Genome- and Community-Level Interaction Insights into Carbon Utilization and Element Cycling Functions of Hydrothermarchaeota in Hydrothermal Sediment.</title>
        <authorList>
            <person name="Zhou Z."/>
            <person name="Liu Y."/>
            <person name="Xu W."/>
            <person name="Pan J."/>
            <person name="Luo Z.H."/>
            <person name="Li M."/>
        </authorList>
    </citation>
    <scope>NUCLEOTIDE SEQUENCE [LARGE SCALE GENOMIC DNA]</scope>
    <source>
        <strain evidence="8">HyVt-389</strain>
    </source>
</reference>
<dbReference type="GO" id="GO:0045892">
    <property type="term" value="P:negative regulation of DNA-templated transcription"/>
    <property type="evidence" value="ECO:0007669"/>
    <property type="project" value="TreeGrafter"/>
</dbReference>
<dbReference type="PANTHER" id="PTHR33202:SF8">
    <property type="entry name" value="PEROXIDE-RESPONSIVE REPRESSOR PERR"/>
    <property type="match status" value="1"/>
</dbReference>
<organism evidence="8">
    <name type="scientific">Desulfofervidus auxilii</name>
    <dbReference type="NCBI Taxonomy" id="1621989"/>
    <lineage>
        <taxon>Bacteria</taxon>
        <taxon>Pseudomonadati</taxon>
        <taxon>Thermodesulfobacteriota</taxon>
        <taxon>Candidatus Desulfofervidia</taxon>
        <taxon>Candidatus Desulfofervidales</taxon>
        <taxon>Candidatus Desulfofervidaceae</taxon>
        <taxon>Candidatus Desulfofervidus</taxon>
    </lineage>
</organism>
<dbReference type="CDD" id="cd07153">
    <property type="entry name" value="Fur_like"/>
    <property type="match status" value="1"/>
</dbReference>
<feature type="binding site" evidence="7">
    <location>
        <position position="133"/>
    </location>
    <ligand>
        <name>Zn(2+)</name>
        <dbReference type="ChEBI" id="CHEBI:29105"/>
    </ligand>
</feature>
<evidence type="ECO:0000256" key="6">
    <source>
        <dbReference type="ARBA" id="ARBA00023163"/>
    </source>
</evidence>
<dbReference type="Gene3D" id="1.10.10.10">
    <property type="entry name" value="Winged helix-like DNA-binding domain superfamily/Winged helix DNA-binding domain"/>
    <property type="match status" value="1"/>
</dbReference>
<dbReference type="GO" id="GO:0003700">
    <property type="term" value="F:DNA-binding transcription factor activity"/>
    <property type="evidence" value="ECO:0007669"/>
    <property type="project" value="InterPro"/>
</dbReference>
<comment type="similarity">
    <text evidence="1">Belongs to the Fur family.</text>
</comment>
<comment type="cofactor">
    <cofactor evidence="7">
        <name>Zn(2+)</name>
        <dbReference type="ChEBI" id="CHEBI:29105"/>
    </cofactor>
    <text evidence="7">Binds 1 zinc ion per subunit.</text>
</comment>
<feature type="binding site" evidence="7">
    <location>
        <position position="100"/>
    </location>
    <ligand>
        <name>Zn(2+)</name>
        <dbReference type="ChEBI" id="CHEBI:29105"/>
    </ligand>
</feature>
<evidence type="ECO:0000313" key="8">
    <source>
        <dbReference type="EMBL" id="HEC68658.1"/>
    </source>
</evidence>
<feature type="binding site" evidence="7">
    <location>
        <position position="97"/>
    </location>
    <ligand>
        <name>Zn(2+)</name>
        <dbReference type="ChEBI" id="CHEBI:29105"/>
    </ligand>
</feature>
<keyword evidence="5" id="KW-0238">DNA-binding</keyword>
<evidence type="ECO:0000256" key="7">
    <source>
        <dbReference type="PIRSR" id="PIRSR602481-1"/>
    </source>
</evidence>
<dbReference type="GO" id="GO:0008270">
    <property type="term" value="F:zinc ion binding"/>
    <property type="evidence" value="ECO:0007669"/>
    <property type="project" value="TreeGrafter"/>
</dbReference>